<dbReference type="AlphaFoldDB" id="A0A0F9SY56"/>
<dbReference type="EMBL" id="LAZR01002124">
    <property type="protein sequence ID" value="KKN34153.1"/>
    <property type="molecule type" value="Genomic_DNA"/>
</dbReference>
<accession>A0A0F9SY56</accession>
<protein>
    <recommendedName>
        <fullName evidence="1">PIN domain-containing protein</fullName>
    </recommendedName>
</protein>
<proteinExistence type="predicted"/>
<comment type="caution">
    <text evidence="2">The sequence shown here is derived from an EMBL/GenBank/DDBJ whole genome shotgun (WGS) entry which is preliminary data.</text>
</comment>
<name>A0A0F9SY56_9ZZZZ</name>
<evidence type="ECO:0000259" key="1">
    <source>
        <dbReference type="Pfam" id="PF01850"/>
    </source>
</evidence>
<sequence>MKYPFKEVVFDGGTIIQLLLSGDESDLYKNMLNNDITPMTTSLAIIETGYILCRKIGRQRAFDKVDNLIDSSFISIYSLEKILRDVSILKCDNPIALPDCATIALATKNKIPALFAKKEGELKNLLQIKAFEIDLFFLEDLINNKS</sequence>
<dbReference type="Gene3D" id="3.40.50.1010">
    <property type="entry name" value="5'-nuclease"/>
    <property type="match status" value="1"/>
</dbReference>
<organism evidence="2">
    <name type="scientific">marine sediment metagenome</name>
    <dbReference type="NCBI Taxonomy" id="412755"/>
    <lineage>
        <taxon>unclassified sequences</taxon>
        <taxon>metagenomes</taxon>
        <taxon>ecological metagenomes</taxon>
    </lineage>
</organism>
<dbReference type="InterPro" id="IPR029060">
    <property type="entry name" value="PIN-like_dom_sf"/>
</dbReference>
<evidence type="ECO:0000313" key="2">
    <source>
        <dbReference type="EMBL" id="KKN34153.1"/>
    </source>
</evidence>
<reference evidence="2" key="1">
    <citation type="journal article" date="2015" name="Nature">
        <title>Complex archaea that bridge the gap between prokaryotes and eukaryotes.</title>
        <authorList>
            <person name="Spang A."/>
            <person name="Saw J.H."/>
            <person name="Jorgensen S.L."/>
            <person name="Zaremba-Niedzwiedzka K."/>
            <person name="Martijn J."/>
            <person name="Lind A.E."/>
            <person name="van Eijk R."/>
            <person name="Schleper C."/>
            <person name="Guy L."/>
            <person name="Ettema T.J."/>
        </authorList>
    </citation>
    <scope>NUCLEOTIDE SEQUENCE</scope>
</reference>
<feature type="domain" description="PIN" evidence="1">
    <location>
        <begin position="8"/>
        <end position="114"/>
    </location>
</feature>
<gene>
    <name evidence="2" type="ORF">LCGC14_0796470</name>
</gene>
<dbReference type="InterPro" id="IPR002716">
    <property type="entry name" value="PIN_dom"/>
</dbReference>
<dbReference type="SUPFAM" id="SSF88723">
    <property type="entry name" value="PIN domain-like"/>
    <property type="match status" value="1"/>
</dbReference>
<dbReference type="Pfam" id="PF01850">
    <property type="entry name" value="PIN"/>
    <property type="match status" value="1"/>
</dbReference>